<organism evidence="2 3">
    <name type="scientific">Nitrosomonas marina</name>
    <dbReference type="NCBI Taxonomy" id="917"/>
    <lineage>
        <taxon>Bacteria</taxon>
        <taxon>Pseudomonadati</taxon>
        <taxon>Pseudomonadota</taxon>
        <taxon>Betaproteobacteria</taxon>
        <taxon>Nitrosomonadales</taxon>
        <taxon>Nitrosomonadaceae</taxon>
        <taxon>Nitrosomonas</taxon>
    </lineage>
</organism>
<name>A0A1I0FUM4_9PROT</name>
<gene>
    <name evidence="2" type="ORF">SAMN05216326_14514</name>
</gene>
<evidence type="ECO:0000313" key="2">
    <source>
        <dbReference type="EMBL" id="SET61937.1"/>
    </source>
</evidence>
<dbReference type="EMBL" id="FOIA01000045">
    <property type="protein sequence ID" value="SET61937.1"/>
    <property type="molecule type" value="Genomic_DNA"/>
</dbReference>
<dbReference type="InterPro" id="IPR027939">
    <property type="entry name" value="NMT1/THI5"/>
</dbReference>
<feature type="domain" description="SsuA/THI5-like" evidence="1">
    <location>
        <begin position="47"/>
        <end position="108"/>
    </location>
</feature>
<accession>A0A1I0FUM4</accession>
<dbReference type="SUPFAM" id="SSF53850">
    <property type="entry name" value="Periplasmic binding protein-like II"/>
    <property type="match status" value="1"/>
</dbReference>
<dbReference type="InterPro" id="IPR015168">
    <property type="entry name" value="SsuA/THI5"/>
</dbReference>
<protein>
    <submittedName>
        <fullName evidence="2">ABC-type nitrate/sulfonate/bicarbonate transport system, substrate-binding protein</fullName>
    </submittedName>
</protein>
<dbReference type="Pfam" id="PF09084">
    <property type="entry name" value="NMT1"/>
    <property type="match status" value="2"/>
</dbReference>
<proteinExistence type="predicted"/>
<feature type="domain" description="SsuA/THI5-like" evidence="1">
    <location>
        <begin position="164"/>
        <end position="274"/>
    </location>
</feature>
<dbReference type="RefSeq" id="WP_090661666.1">
    <property type="nucleotide sequence ID" value="NZ_FOIA01000045.1"/>
</dbReference>
<dbReference type="Proteomes" id="UP000199345">
    <property type="component" value="Unassembled WGS sequence"/>
</dbReference>
<dbReference type="GO" id="GO:0009228">
    <property type="term" value="P:thiamine biosynthetic process"/>
    <property type="evidence" value="ECO:0007669"/>
    <property type="project" value="InterPro"/>
</dbReference>
<dbReference type="Gene3D" id="3.40.190.10">
    <property type="entry name" value="Periplasmic binding protein-like II"/>
    <property type="match status" value="4"/>
</dbReference>
<dbReference type="AlphaFoldDB" id="A0A1I0FUM4"/>
<dbReference type="PROSITE" id="PS51257">
    <property type="entry name" value="PROKAR_LIPOPROTEIN"/>
    <property type="match status" value="1"/>
</dbReference>
<keyword evidence="3" id="KW-1185">Reference proteome</keyword>
<evidence type="ECO:0000259" key="1">
    <source>
        <dbReference type="Pfam" id="PF09084"/>
    </source>
</evidence>
<reference evidence="3" key="1">
    <citation type="submission" date="2016-10" db="EMBL/GenBank/DDBJ databases">
        <authorList>
            <person name="Varghese N."/>
            <person name="Submissions S."/>
        </authorList>
    </citation>
    <scope>NUCLEOTIDE SEQUENCE [LARGE SCALE GENOMIC DNA]</scope>
    <source>
        <strain evidence="3">Nm71</strain>
    </source>
</reference>
<evidence type="ECO:0000313" key="3">
    <source>
        <dbReference type="Proteomes" id="UP000199345"/>
    </source>
</evidence>
<dbReference type="OrthoDB" id="5348911at2"/>
<dbReference type="PANTHER" id="PTHR31528">
    <property type="entry name" value="4-AMINO-5-HYDROXYMETHYL-2-METHYLPYRIMIDINE PHOSPHATE SYNTHASE THI11-RELATED"/>
    <property type="match status" value="1"/>
</dbReference>
<sequence length="352" mass="39445">MKINGSLNYIKLLLLLTGFLIASCDNESRSRGEYTDVKLNIDWIAGPDYIGLYIADELGYFEKKHIDLTIIQGNGAETSALQLVEGGIDIGTTTVDALLRLVRNRDIPETSYPKIISVIFPTNPVVLISPYHEPMREIPSLDSDESRCPRLAENNISIEGCYRIGFSDTTSVTYAQFNYLLDQIKNPAVTLVQVSWDGPRRLSNGDIDAVLGYATDIPPELASIGYKYTLVPLSKLGINVAGQVLAFSAKTNLTDETIKSVNEAVIQGWEYTKRKTPQAARLFVSRFPEFEYEKTLNAIEETLDYLPVNYHKAPSNAYSSDETILEALQRTDKYITKSTKNMKQINYENFIP</sequence>
<dbReference type="PANTHER" id="PTHR31528:SF3">
    <property type="entry name" value="THIAMINE BIOSYNTHESIS PROTEIN HI_0357-RELATED"/>
    <property type="match status" value="1"/>
</dbReference>